<gene>
    <name evidence="1" type="ORF">KI387_004286</name>
</gene>
<dbReference type="EMBL" id="JAHRHJ020000002">
    <property type="protein sequence ID" value="KAH9324108.1"/>
    <property type="molecule type" value="Genomic_DNA"/>
</dbReference>
<name>A0AA38LGK8_TAXCH</name>
<comment type="caution">
    <text evidence="1">The sequence shown here is derived from an EMBL/GenBank/DDBJ whole genome shotgun (WGS) entry which is preliminary data.</text>
</comment>
<sequence length="92" mass="10903">MKKELNELMRDFVAQFNILLKRIYAEASPSDDNKKIFFINAQFLEVGFILQIYQPQTLEEAQYYAIEVEDDLIMSRKVKNPNGKQRDQMPIE</sequence>
<evidence type="ECO:0000313" key="1">
    <source>
        <dbReference type="EMBL" id="KAH9324108.1"/>
    </source>
</evidence>
<dbReference type="AlphaFoldDB" id="A0AA38LGK8"/>
<evidence type="ECO:0000313" key="2">
    <source>
        <dbReference type="Proteomes" id="UP000824469"/>
    </source>
</evidence>
<dbReference type="Proteomes" id="UP000824469">
    <property type="component" value="Unassembled WGS sequence"/>
</dbReference>
<reference evidence="1 2" key="1">
    <citation type="journal article" date="2021" name="Nat. Plants">
        <title>The Taxus genome provides insights into paclitaxel biosynthesis.</title>
        <authorList>
            <person name="Xiong X."/>
            <person name="Gou J."/>
            <person name="Liao Q."/>
            <person name="Li Y."/>
            <person name="Zhou Q."/>
            <person name="Bi G."/>
            <person name="Li C."/>
            <person name="Du R."/>
            <person name="Wang X."/>
            <person name="Sun T."/>
            <person name="Guo L."/>
            <person name="Liang H."/>
            <person name="Lu P."/>
            <person name="Wu Y."/>
            <person name="Zhang Z."/>
            <person name="Ro D.K."/>
            <person name="Shang Y."/>
            <person name="Huang S."/>
            <person name="Yan J."/>
        </authorList>
    </citation>
    <scope>NUCLEOTIDE SEQUENCE [LARGE SCALE GENOMIC DNA]</scope>
    <source>
        <strain evidence="1">Ta-2019</strain>
    </source>
</reference>
<keyword evidence="2" id="KW-1185">Reference proteome</keyword>
<proteinExistence type="predicted"/>
<accession>A0AA38LGK8</accession>
<organism evidence="1 2">
    <name type="scientific">Taxus chinensis</name>
    <name type="common">Chinese yew</name>
    <name type="synonym">Taxus wallichiana var. chinensis</name>
    <dbReference type="NCBI Taxonomy" id="29808"/>
    <lineage>
        <taxon>Eukaryota</taxon>
        <taxon>Viridiplantae</taxon>
        <taxon>Streptophyta</taxon>
        <taxon>Embryophyta</taxon>
        <taxon>Tracheophyta</taxon>
        <taxon>Spermatophyta</taxon>
        <taxon>Pinopsida</taxon>
        <taxon>Pinidae</taxon>
        <taxon>Conifers II</taxon>
        <taxon>Cupressales</taxon>
        <taxon>Taxaceae</taxon>
        <taxon>Taxus</taxon>
    </lineage>
</organism>
<protein>
    <submittedName>
        <fullName evidence="1">Uncharacterized protein</fullName>
    </submittedName>
</protein>
<feature type="non-terminal residue" evidence="1">
    <location>
        <position position="92"/>
    </location>
</feature>